<evidence type="ECO:0000256" key="1">
    <source>
        <dbReference type="ARBA" id="ARBA00023002"/>
    </source>
</evidence>
<accession>Q09B81</accession>
<dbReference type="Pfam" id="PF00248">
    <property type="entry name" value="Aldo_ket_red"/>
    <property type="match status" value="1"/>
</dbReference>
<sequence length="436" mass="47731">MSHGQDSSGGWGRGRESNISGLKPAHVNSFRVCGQDTEIILSCRRAALLMHCIASSTCHVAATSRASARPRPRRRPPPLTGRPVAAKRPSPCNQPLPSCVQGGSPGGMGPVHYVNLGHTGLKVSRICLGCMSYGSSKWRPWVLDEEASQPFFRRAVEAGINFFDTADMYSLGMSEEVTGRALRQYARLEEVVIATKVFNPMSDRPNMSGLSRKHIVQGCEASLKRLGVETIDLYQLHRMDPNTPLEETLAALDLLVRQGKVRYIGASSSAAWKFAKALSLSERHGWARFVSMQNHYNLLYREEEREMMPLCEEEGIGVIPWSPLARGLLAGTRKSLDDKQTTTRAGSDAFAATLYDNPHDWDVVEMVRKVASARGDTPAAVSLAWLLSKPAVVAPIIGATKLEHLEAAIGAVEIKLTPEELKSLEAPYQPHSVRGL</sequence>
<evidence type="ECO:0000313" key="4">
    <source>
        <dbReference type="EMBL" id="EAU68948.1"/>
    </source>
</evidence>
<dbReference type="FunFam" id="3.20.20.100:FF:000004">
    <property type="entry name" value="Oxidoreductase, aldo/keto reductase"/>
    <property type="match status" value="1"/>
</dbReference>
<name>Q09B81_STIAD</name>
<dbReference type="PANTHER" id="PTHR43364">
    <property type="entry name" value="NADH-SPECIFIC METHYLGLYOXAL REDUCTASE-RELATED"/>
    <property type="match status" value="1"/>
</dbReference>
<dbReference type="Proteomes" id="UP000032702">
    <property type="component" value="Unassembled WGS sequence"/>
</dbReference>
<dbReference type="GO" id="GO:0016491">
    <property type="term" value="F:oxidoreductase activity"/>
    <property type="evidence" value="ECO:0007669"/>
    <property type="project" value="UniProtKB-KW"/>
</dbReference>
<dbReference type="SUPFAM" id="SSF51430">
    <property type="entry name" value="NAD(P)-linked oxidoreductase"/>
    <property type="match status" value="1"/>
</dbReference>
<dbReference type="InterPro" id="IPR050523">
    <property type="entry name" value="AKR_Detox_Biosynth"/>
</dbReference>
<dbReference type="EMBL" id="AAMD01000010">
    <property type="protein sequence ID" value="EAU68948.1"/>
    <property type="molecule type" value="Genomic_DNA"/>
</dbReference>
<organism evidence="4 5">
    <name type="scientific">Stigmatella aurantiaca (strain DW4/3-1)</name>
    <dbReference type="NCBI Taxonomy" id="378806"/>
    <lineage>
        <taxon>Bacteria</taxon>
        <taxon>Pseudomonadati</taxon>
        <taxon>Myxococcota</taxon>
        <taxon>Myxococcia</taxon>
        <taxon>Myxococcales</taxon>
        <taxon>Cystobacterineae</taxon>
        <taxon>Archangiaceae</taxon>
        <taxon>Stigmatella</taxon>
    </lineage>
</organism>
<dbReference type="GO" id="GO:0005829">
    <property type="term" value="C:cytosol"/>
    <property type="evidence" value="ECO:0007669"/>
    <property type="project" value="UniProtKB-ARBA"/>
</dbReference>
<evidence type="ECO:0000259" key="3">
    <source>
        <dbReference type="Pfam" id="PF00248"/>
    </source>
</evidence>
<comment type="caution">
    <text evidence="4">The sequence shown here is derived from an EMBL/GenBank/DDBJ whole genome shotgun (WGS) entry which is preliminary data.</text>
</comment>
<evidence type="ECO:0000256" key="2">
    <source>
        <dbReference type="SAM" id="MobiDB-lite"/>
    </source>
</evidence>
<dbReference type="Gene3D" id="3.20.20.100">
    <property type="entry name" value="NADP-dependent oxidoreductase domain"/>
    <property type="match status" value="1"/>
</dbReference>
<feature type="region of interest" description="Disordered" evidence="2">
    <location>
        <begin position="63"/>
        <end position="96"/>
    </location>
</feature>
<evidence type="ECO:0000313" key="5">
    <source>
        <dbReference type="Proteomes" id="UP000032702"/>
    </source>
</evidence>
<dbReference type="InterPro" id="IPR023210">
    <property type="entry name" value="NADP_OxRdtase_dom"/>
</dbReference>
<protein>
    <submittedName>
        <fullName evidence="4">Oxidoreductase, aldo/keto reductase family</fullName>
    </submittedName>
</protein>
<dbReference type="InterPro" id="IPR036812">
    <property type="entry name" value="NAD(P)_OxRdtase_dom_sf"/>
</dbReference>
<gene>
    <name evidence="4" type="ORF">STIAU_0297</name>
</gene>
<feature type="domain" description="NADP-dependent oxidoreductase" evidence="3">
    <location>
        <begin position="125"/>
        <end position="426"/>
    </location>
</feature>
<reference evidence="4 5" key="1">
    <citation type="submission" date="2006-04" db="EMBL/GenBank/DDBJ databases">
        <authorList>
            <person name="Nierman W.C."/>
        </authorList>
    </citation>
    <scope>NUCLEOTIDE SEQUENCE [LARGE SCALE GENOMIC DNA]</scope>
    <source>
        <strain evidence="4 5">DW4/3-1</strain>
    </source>
</reference>
<keyword evidence="1" id="KW-0560">Oxidoreductase</keyword>
<dbReference type="PANTHER" id="PTHR43364:SF4">
    <property type="entry name" value="NAD(P)-LINKED OXIDOREDUCTASE SUPERFAMILY PROTEIN"/>
    <property type="match status" value="1"/>
</dbReference>
<dbReference type="PATRIC" id="fig|378806.16.peg.8320"/>
<proteinExistence type="predicted"/>
<dbReference type="CDD" id="cd19079">
    <property type="entry name" value="AKR_EcYajO-like"/>
    <property type="match status" value="1"/>
</dbReference>
<dbReference type="AlphaFoldDB" id="Q09B81"/>